<dbReference type="InterPro" id="IPR000682">
    <property type="entry name" value="PCMT"/>
</dbReference>
<dbReference type="InterPro" id="IPR029063">
    <property type="entry name" value="SAM-dependent_MTases_sf"/>
</dbReference>
<organism evidence="9">
    <name type="scientific">Pyricularia oryzae (strain Y34)</name>
    <name type="common">Rice blast fungus</name>
    <name type="synonym">Magnaporthe oryzae</name>
    <dbReference type="NCBI Taxonomy" id="1143189"/>
    <lineage>
        <taxon>Eukaryota</taxon>
        <taxon>Fungi</taxon>
        <taxon>Dikarya</taxon>
        <taxon>Ascomycota</taxon>
        <taxon>Pezizomycotina</taxon>
        <taxon>Sordariomycetes</taxon>
        <taxon>Sordariomycetidae</taxon>
        <taxon>Magnaporthales</taxon>
        <taxon>Pyriculariaceae</taxon>
        <taxon>Pyricularia</taxon>
    </lineage>
</organism>
<keyword evidence="7" id="KW-0949">S-adenosyl-L-methionine</keyword>
<dbReference type="SUPFAM" id="SSF53335">
    <property type="entry name" value="S-adenosyl-L-methionine-dependent methyltransferases"/>
    <property type="match status" value="1"/>
</dbReference>
<evidence type="ECO:0000256" key="5">
    <source>
        <dbReference type="ARBA" id="ARBA00022603"/>
    </source>
</evidence>
<comment type="subcellular location">
    <subcellularLocation>
        <location evidence="1">Cytoplasm</location>
    </subcellularLocation>
</comment>
<feature type="signal peptide" evidence="8">
    <location>
        <begin position="1"/>
        <end position="25"/>
    </location>
</feature>
<protein>
    <recommendedName>
        <fullName evidence="3">protein-L-isoaspartate(D-aspartate) O-methyltransferase</fullName>
        <ecNumber evidence="3">2.1.1.77</ecNumber>
    </recommendedName>
</protein>
<dbReference type="EMBL" id="JH792996">
    <property type="protein sequence ID" value="ELQ40339.1"/>
    <property type="molecule type" value="Genomic_DNA"/>
</dbReference>
<evidence type="ECO:0000256" key="6">
    <source>
        <dbReference type="ARBA" id="ARBA00022679"/>
    </source>
</evidence>
<dbReference type="Pfam" id="PF01135">
    <property type="entry name" value="PCMT"/>
    <property type="match status" value="2"/>
</dbReference>
<dbReference type="PANTHER" id="PTHR11579">
    <property type="entry name" value="PROTEIN-L-ISOASPARTATE O-METHYLTRANSFERASE"/>
    <property type="match status" value="1"/>
</dbReference>
<evidence type="ECO:0000313" key="9">
    <source>
        <dbReference type="EMBL" id="ELQ40339.1"/>
    </source>
</evidence>
<dbReference type="GO" id="GO:0032259">
    <property type="term" value="P:methylation"/>
    <property type="evidence" value="ECO:0007669"/>
    <property type="project" value="UniProtKB-KW"/>
</dbReference>
<dbReference type="AlphaFoldDB" id="A0AA97PMT2"/>
<evidence type="ECO:0000256" key="7">
    <source>
        <dbReference type="ARBA" id="ARBA00022691"/>
    </source>
</evidence>
<evidence type="ECO:0000256" key="1">
    <source>
        <dbReference type="ARBA" id="ARBA00004496"/>
    </source>
</evidence>
<feature type="chain" id="PRO_5041745283" description="protein-L-isoaspartate(D-aspartate) O-methyltransferase" evidence="8">
    <location>
        <begin position="26"/>
        <end position="350"/>
    </location>
</feature>
<dbReference type="GO" id="GO:0004719">
    <property type="term" value="F:protein-L-isoaspartate (D-aspartate) O-methyltransferase activity"/>
    <property type="evidence" value="ECO:0007669"/>
    <property type="project" value="UniProtKB-EC"/>
</dbReference>
<evidence type="ECO:0000256" key="3">
    <source>
        <dbReference type="ARBA" id="ARBA00011890"/>
    </source>
</evidence>
<reference evidence="9" key="1">
    <citation type="journal article" date="2012" name="PLoS Genet.">
        <title>Comparative analysis of the genomes of two field isolates of the rice blast fungus Magnaporthe oryzae.</title>
        <authorList>
            <person name="Xue M."/>
            <person name="Yang J."/>
            <person name="Li Z."/>
            <person name="Hu S."/>
            <person name="Yao N."/>
            <person name="Dean R.A."/>
            <person name="Zhao W."/>
            <person name="Shen M."/>
            <person name="Zhang H."/>
            <person name="Li C."/>
            <person name="Liu L."/>
            <person name="Cao L."/>
            <person name="Xu X."/>
            <person name="Xing Y."/>
            <person name="Hsiang T."/>
            <person name="Zhang Z."/>
            <person name="Xu J.R."/>
            <person name="Peng Y.L."/>
        </authorList>
    </citation>
    <scope>NUCLEOTIDE SEQUENCE</scope>
    <source>
        <strain evidence="9">Y34</strain>
    </source>
</reference>
<dbReference type="GO" id="GO:0005737">
    <property type="term" value="C:cytoplasm"/>
    <property type="evidence" value="ECO:0007669"/>
    <property type="project" value="UniProtKB-SubCell"/>
</dbReference>
<dbReference type="PANTHER" id="PTHR11579:SF0">
    <property type="entry name" value="PROTEIN-L-ISOASPARTATE(D-ASPARTATE) O-METHYLTRANSFERASE"/>
    <property type="match status" value="1"/>
</dbReference>
<keyword evidence="8" id="KW-0732">Signal</keyword>
<accession>A0AA97PMT2</accession>
<dbReference type="CDD" id="cd02440">
    <property type="entry name" value="AdoMet_MTases"/>
    <property type="match status" value="1"/>
</dbReference>
<keyword evidence="6" id="KW-0808">Transferase</keyword>
<evidence type="ECO:0000256" key="4">
    <source>
        <dbReference type="ARBA" id="ARBA00022490"/>
    </source>
</evidence>
<proteinExistence type="inferred from homology"/>
<evidence type="ECO:0000256" key="2">
    <source>
        <dbReference type="ARBA" id="ARBA00005369"/>
    </source>
</evidence>
<keyword evidence="4" id="KW-0963">Cytoplasm</keyword>
<dbReference type="EC" id="2.1.1.77" evidence="3"/>
<dbReference type="Proteomes" id="UP000011086">
    <property type="component" value="Unassembled WGS sequence"/>
</dbReference>
<dbReference type="Gene3D" id="3.40.50.150">
    <property type="entry name" value="Vaccinia Virus protein VP39"/>
    <property type="match status" value="1"/>
</dbReference>
<sequence length="350" mass="37612">MISGPLTILALMVSLLASTESFTSASPWPSKPVQTYPLLVPVRPRATLLQAAAPEKTLDVAPPLQYRLLEPHHQHQLHHHHGAARLDPGAAPISPAQTAARATTTAVAAGAQCATPALVRRTAVPADHLHLAVSAPAVDRGHYSRQMPYEDSPQPIGHGATISAPHMHAMAIESLLEYIQPRPGNPAPRVLDIGSGSGYLTHVISELVGPKGTVVGVEHIPALRDLAEQNTGKSDEGKGLLASGRLKFRVGDGRKGWVEPDEDLRQEEMETVGGRGKGWDAIHVGASAVELHEELINQLRAPGRMFIPVDDSPGSERQHIWAVDKDEQGNVKRQRLIAVRYVPLRDAPGQ</sequence>
<evidence type="ECO:0000256" key="8">
    <source>
        <dbReference type="SAM" id="SignalP"/>
    </source>
</evidence>
<gene>
    <name evidence="9" type="ORF">OOU_Y34scaffold00448g39</name>
</gene>
<keyword evidence="5" id="KW-0489">Methyltransferase</keyword>
<name>A0AA97PMT2_PYRO3</name>
<comment type="similarity">
    <text evidence="2">Belongs to the methyltransferase superfamily. L-isoaspartyl/D-aspartyl protein methyltransferase family.</text>
</comment>